<dbReference type="InterPro" id="IPR054549">
    <property type="entry name" value="UVB_sens_RUS_dom"/>
</dbReference>
<protein>
    <recommendedName>
        <fullName evidence="2">Protein root UVB sensitive/RUS domain-containing protein</fullName>
    </recommendedName>
</protein>
<dbReference type="PANTHER" id="PTHR12770">
    <property type="entry name" value="RUS1 FAMILY PROTEIN C16ORF58"/>
    <property type="match status" value="1"/>
</dbReference>
<evidence type="ECO:0000313" key="3">
    <source>
        <dbReference type="EMBL" id="RQO91530.1"/>
    </source>
</evidence>
<name>A0A3N7F935_POPTR</name>
<dbReference type="AlphaFoldDB" id="A0A3N7F935"/>
<dbReference type="PANTHER" id="PTHR12770:SF27">
    <property type="entry name" value="PROTEIN ROOT UVB SENSITIVE 5"/>
    <property type="match status" value="1"/>
</dbReference>
<comment type="similarity">
    <text evidence="1">Belongs to the RUS1 family.</text>
</comment>
<sequence>MSYPLQLSFPGLAFESSKTRTRKKAHHFQTLCCSSLQHPSLQEKPDNEVILLERYGNGTAKRYTLDDAVQLQGFLEKNGSENRSFEESRLSEAGLSWLPDILKDFILPAGFPGSVSDDYLQYMVLQFPTNITGWICHTLVTSSLLKAVGAGSFTGTDAAASAAAIRWVSKDGIGALGRLFIGGRFGDLFDDDPKQWRMYADFIGSAGSIFDLTTQVYPAYFLPLASLGNLTKAVARGLKDPSFRVIQNHFAVSGNLGEVAAKEEVWEVGAQLLGLALGILILDTPDLVKSFPLLTSTWMSMRLLHLWLRYQSLSVLRFDTIKMLLKLYAKEKHFLVVNQQKTDFEVLVSFKVGATSMSVLRSVWQTYWLHENWKSFGNRSSDSDYDQLAQSLLEMEVKFEDFMQQLDAVGWDTSQINLKVPRKISIEELGPV</sequence>
<feature type="domain" description="Protein root UVB sensitive/RUS" evidence="2">
    <location>
        <begin position="97"/>
        <end position="321"/>
    </location>
</feature>
<proteinExistence type="inferred from homology"/>
<dbReference type="Pfam" id="PF04884">
    <property type="entry name" value="UVB_sens_prot"/>
    <property type="match status" value="1"/>
</dbReference>
<evidence type="ECO:0000313" key="4">
    <source>
        <dbReference type="Proteomes" id="UP000006729"/>
    </source>
</evidence>
<evidence type="ECO:0000256" key="1">
    <source>
        <dbReference type="ARBA" id="ARBA00007558"/>
    </source>
</evidence>
<keyword evidence="4" id="KW-1185">Reference proteome</keyword>
<gene>
    <name evidence="3" type="ORF">POPTR_006G099700</name>
</gene>
<dbReference type="Proteomes" id="UP000006729">
    <property type="component" value="Chromosome 6"/>
</dbReference>
<accession>A0A3N7F935</accession>
<dbReference type="InterPro" id="IPR006968">
    <property type="entry name" value="RUS_fam"/>
</dbReference>
<reference evidence="3 4" key="1">
    <citation type="journal article" date="2006" name="Science">
        <title>The genome of black cottonwood, Populus trichocarpa (Torr. &amp; Gray).</title>
        <authorList>
            <person name="Tuskan G.A."/>
            <person name="Difazio S."/>
            <person name="Jansson S."/>
            <person name="Bohlmann J."/>
            <person name="Grigoriev I."/>
            <person name="Hellsten U."/>
            <person name="Putnam N."/>
            <person name="Ralph S."/>
            <person name="Rombauts S."/>
            <person name="Salamov A."/>
            <person name="Schein J."/>
            <person name="Sterck L."/>
            <person name="Aerts A."/>
            <person name="Bhalerao R.R."/>
            <person name="Bhalerao R.P."/>
            <person name="Blaudez D."/>
            <person name="Boerjan W."/>
            <person name="Brun A."/>
            <person name="Brunner A."/>
            <person name="Busov V."/>
            <person name="Campbell M."/>
            <person name="Carlson J."/>
            <person name="Chalot M."/>
            <person name="Chapman J."/>
            <person name="Chen G.L."/>
            <person name="Cooper D."/>
            <person name="Coutinho P.M."/>
            <person name="Couturier J."/>
            <person name="Covert S."/>
            <person name="Cronk Q."/>
            <person name="Cunningham R."/>
            <person name="Davis J."/>
            <person name="Degroeve S."/>
            <person name="Dejardin A."/>
            <person name="Depamphilis C."/>
            <person name="Detter J."/>
            <person name="Dirks B."/>
            <person name="Dubchak I."/>
            <person name="Duplessis S."/>
            <person name="Ehlting J."/>
            <person name="Ellis B."/>
            <person name="Gendler K."/>
            <person name="Goodstein D."/>
            <person name="Gribskov M."/>
            <person name="Grimwood J."/>
            <person name="Groover A."/>
            <person name="Gunter L."/>
            <person name="Hamberger B."/>
            <person name="Heinze B."/>
            <person name="Helariutta Y."/>
            <person name="Henrissat B."/>
            <person name="Holligan D."/>
            <person name="Holt R."/>
            <person name="Huang W."/>
            <person name="Islam-Faridi N."/>
            <person name="Jones S."/>
            <person name="Jones-Rhoades M."/>
            <person name="Jorgensen R."/>
            <person name="Joshi C."/>
            <person name="Kangasjarvi J."/>
            <person name="Karlsson J."/>
            <person name="Kelleher C."/>
            <person name="Kirkpatrick R."/>
            <person name="Kirst M."/>
            <person name="Kohler A."/>
            <person name="Kalluri U."/>
            <person name="Larimer F."/>
            <person name="Leebens-Mack J."/>
            <person name="Leple J.C."/>
            <person name="Locascio P."/>
            <person name="Lou Y."/>
            <person name="Lucas S."/>
            <person name="Martin F."/>
            <person name="Montanini B."/>
            <person name="Napoli C."/>
            <person name="Nelson D.R."/>
            <person name="Nelson C."/>
            <person name="Nieminen K."/>
            <person name="Nilsson O."/>
            <person name="Pereda V."/>
            <person name="Peter G."/>
            <person name="Philippe R."/>
            <person name="Pilate G."/>
            <person name="Poliakov A."/>
            <person name="Razumovskaya J."/>
            <person name="Richardson P."/>
            <person name="Rinaldi C."/>
            <person name="Ritland K."/>
            <person name="Rouze P."/>
            <person name="Ryaboy D."/>
            <person name="Schmutz J."/>
            <person name="Schrader J."/>
            <person name="Segerman B."/>
            <person name="Shin H."/>
            <person name="Siddiqui A."/>
            <person name="Sterky F."/>
            <person name="Terry A."/>
            <person name="Tsai C.J."/>
            <person name="Uberbacher E."/>
            <person name="Unneberg P."/>
            <person name="Vahala J."/>
            <person name="Wall K."/>
            <person name="Wessler S."/>
            <person name="Yang G."/>
            <person name="Yin T."/>
            <person name="Douglas C."/>
            <person name="Marra M."/>
            <person name="Sandberg G."/>
            <person name="Van de Peer Y."/>
            <person name="Rokhsar D."/>
        </authorList>
    </citation>
    <scope>NUCLEOTIDE SEQUENCE [LARGE SCALE GENOMIC DNA]</scope>
    <source>
        <strain evidence="4">cv. Nisqually</strain>
    </source>
</reference>
<evidence type="ECO:0000259" key="2">
    <source>
        <dbReference type="Pfam" id="PF04884"/>
    </source>
</evidence>
<dbReference type="EMBL" id="CM009295">
    <property type="protein sequence ID" value="RQO91530.1"/>
    <property type="molecule type" value="Genomic_DNA"/>
</dbReference>
<organism evidence="3 4">
    <name type="scientific">Populus trichocarpa</name>
    <name type="common">Western balsam poplar</name>
    <name type="synonym">Populus balsamifera subsp. trichocarpa</name>
    <dbReference type="NCBI Taxonomy" id="3694"/>
    <lineage>
        <taxon>Eukaryota</taxon>
        <taxon>Viridiplantae</taxon>
        <taxon>Streptophyta</taxon>
        <taxon>Embryophyta</taxon>
        <taxon>Tracheophyta</taxon>
        <taxon>Spermatophyta</taxon>
        <taxon>Magnoliopsida</taxon>
        <taxon>eudicotyledons</taxon>
        <taxon>Gunneridae</taxon>
        <taxon>Pentapetalae</taxon>
        <taxon>rosids</taxon>
        <taxon>fabids</taxon>
        <taxon>Malpighiales</taxon>
        <taxon>Salicaceae</taxon>
        <taxon>Saliceae</taxon>
        <taxon>Populus</taxon>
    </lineage>
</organism>